<comment type="caution">
    <text evidence="2">The sequence shown here is derived from an EMBL/GenBank/DDBJ whole genome shotgun (WGS) entry which is preliminary data.</text>
</comment>
<evidence type="ECO:0000313" key="2">
    <source>
        <dbReference type="EMBL" id="SMP20099.1"/>
    </source>
</evidence>
<dbReference type="Pfam" id="PF04965">
    <property type="entry name" value="GPW_gp25"/>
    <property type="match status" value="1"/>
</dbReference>
<protein>
    <submittedName>
        <fullName evidence="2">Type VI secretion system protein</fullName>
    </submittedName>
</protein>
<name>A0ABY1NYF7_9HYPH</name>
<proteinExistence type="predicted"/>
<dbReference type="InterPro" id="IPR007048">
    <property type="entry name" value="IraD/Gp25-like"/>
</dbReference>
<dbReference type="RefSeq" id="WP_196220533.1">
    <property type="nucleotide sequence ID" value="NZ_BAAAEA010000003.1"/>
</dbReference>
<dbReference type="PANTHER" id="PTHR38595:SF2">
    <property type="entry name" value="TYPE VI SECRETION SYSTEM BASEPLATE SUBUNIT TSSE"/>
    <property type="match status" value="1"/>
</dbReference>
<dbReference type="Gene3D" id="3.10.450.40">
    <property type="match status" value="1"/>
</dbReference>
<dbReference type="InterPro" id="IPR053176">
    <property type="entry name" value="T6SS_TssE1-like"/>
</dbReference>
<dbReference type="Proteomes" id="UP001157914">
    <property type="component" value="Unassembled WGS sequence"/>
</dbReference>
<gene>
    <name evidence="2" type="ORF">SAMN06265374_2094</name>
</gene>
<accession>A0ABY1NYF7</accession>
<evidence type="ECO:0000313" key="3">
    <source>
        <dbReference type="Proteomes" id="UP001157914"/>
    </source>
</evidence>
<dbReference type="EMBL" id="FXTT01000002">
    <property type="protein sequence ID" value="SMP20099.1"/>
    <property type="molecule type" value="Genomic_DNA"/>
</dbReference>
<sequence length="137" mass="15574">MAISLLQRLEQDVTEGQYTSLDQFEAALMDSILEDLRILLNSMSGCCETRPDFGLADFNSVNQSHKDTAAELCRDIERQIQMFEPRLRNPVVRSIEDPDKPLEFVFNVEADLEYGGRSVRIRFDSVLDSTGKVRLTA</sequence>
<feature type="domain" description="IraD/Gp25-like" evidence="1">
    <location>
        <begin position="28"/>
        <end position="112"/>
    </location>
</feature>
<reference evidence="2 3" key="1">
    <citation type="submission" date="2017-05" db="EMBL/GenBank/DDBJ databases">
        <authorList>
            <person name="Varghese N."/>
            <person name="Submissions S."/>
        </authorList>
    </citation>
    <scope>NUCLEOTIDE SEQUENCE [LARGE SCALE GENOMIC DNA]</scope>
    <source>
        <strain evidence="2 3">DSM 15949</strain>
    </source>
</reference>
<dbReference type="InterPro" id="IPR017737">
    <property type="entry name" value="TssE1-like"/>
</dbReference>
<dbReference type="PANTHER" id="PTHR38595">
    <property type="entry name" value="CYTOPLASMIC PROTEIN-RELATED"/>
    <property type="match status" value="1"/>
</dbReference>
<dbReference type="NCBIfam" id="TIGR03357">
    <property type="entry name" value="VI_zyme"/>
    <property type="match status" value="1"/>
</dbReference>
<dbReference type="SUPFAM" id="SSF160719">
    <property type="entry name" value="gpW/gp25-like"/>
    <property type="match status" value="1"/>
</dbReference>
<organism evidence="2 3">
    <name type="scientific">Roseibium denhamense</name>
    <dbReference type="NCBI Taxonomy" id="76305"/>
    <lineage>
        <taxon>Bacteria</taxon>
        <taxon>Pseudomonadati</taxon>
        <taxon>Pseudomonadota</taxon>
        <taxon>Alphaproteobacteria</taxon>
        <taxon>Hyphomicrobiales</taxon>
        <taxon>Stappiaceae</taxon>
        <taxon>Roseibium</taxon>
    </lineage>
</organism>
<evidence type="ECO:0000259" key="1">
    <source>
        <dbReference type="Pfam" id="PF04965"/>
    </source>
</evidence>
<keyword evidence="3" id="KW-1185">Reference proteome</keyword>